<dbReference type="EMBL" id="JAIRBT010000001">
    <property type="protein sequence ID" value="MBZ6064686.1"/>
    <property type="molecule type" value="Genomic_DNA"/>
</dbReference>
<reference evidence="1 2" key="1">
    <citation type="submission" date="2021-09" db="EMBL/GenBank/DDBJ databases">
        <title>Aeromonas schubertii isolated from Asian sea bass.</title>
        <authorList>
            <person name="Pinpimai K."/>
        </authorList>
    </citation>
    <scope>NUCLEOTIDE SEQUENCE [LARGE SCALE GENOMIC DNA]</scope>
    <source>
        <strain evidence="1 2">CHULA2021a</strain>
    </source>
</reference>
<evidence type="ECO:0000313" key="2">
    <source>
        <dbReference type="Proteomes" id="UP000774958"/>
    </source>
</evidence>
<evidence type="ECO:0000313" key="1">
    <source>
        <dbReference type="EMBL" id="MBZ6064686.1"/>
    </source>
</evidence>
<comment type="caution">
    <text evidence="1">The sequence shown here is derived from an EMBL/GenBank/DDBJ whole genome shotgun (WGS) entry which is preliminary data.</text>
</comment>
<proteinExistence type="predicted"/>
<keyword evidence="2" id="KW-1185">Reference proteome</keyword>
<evidence type="ECO:0008006" key="3">
    <source>
        <dbReference type="Google" id="ProtNLM"/>
    </source>
</evidence>
<name>A0ABS7V6V2_9GAMM</name>
<sequence length="148" mass="16528">MTAQDIIETMRAENPQQSLQGLIYALEDGEYLASIGLGDDDQTAVEDAHSELTAELKRYNQFSAQNGEAEFEGKIYALTSKPELSNRIFSGWWGDVSEGEEYTAEWSAPAMGEDGNEYVVRWQFSEMKGAEREADSLDWDDVNEVVAA</sequence>
<dbReference type="RefSeq" id="WP_224161733.1">
    <property type="nucleotide sequence ID" value="NZ_JAIRBT010000001.1"/>
</dbReference>
<organism evidence="1 2">
    <name type="scientific">Aeromonas schubertii</name>
    <dbReference type="NCBI Taxonomy" id="652"/>
    <lineage>
        <taxon>Bacteria</taxon>
        <taxon>Pseudomonadati</taxon>
        <taxon>Pseudomonadota</taxon>
        <taxon>Gammaproteobacteria</taxon>
        <taxon>Aeromonadales</taxon>
        <taxon>Aeromonadaceae</taxon>
        <taxon>Aeromonas</taxon>
    </lineage>
</organism>
<protein>
    <recommendedName>
        <fullName evidence="3">Phage protein</fullName>
    </recommendedName>
</protein>
<dbReference type="Proteomes" id="UP000774958">
    <property type="component" value="Unassembled WGS sequence"/>
</dbReference>
<accession>A0ABS7V6V2</accession>
<gene>
    <name evidence="1" type="ORF">LA374_00440</name>
</gene>